<dbReference type="GO" id="GO:0016787">
    <property type="term" value="F:hydrolase activity"/>
    <property type="evidence" value="ECO:0007669"/>
    <property type="project" value="UniProtKB-KW"/>
</dbReference>
<evidence type="ECO:0000313" key="4">
    <source>
        <dbReference type="Proteomes" id="UP000605784"/>
    </source>
</evidence>
<dbReference type="PANTHER" id="PTHR43546:SF9">
    <property type="entry name" value="L-ASCORBATE-6-PHOSPHATE LACTONASE ULAG-RELATED"/>
    <property type="match status" value="1"/>
</dbReference>
<keyword evidence="1 3" id="KW-0378">Hydrolase</keyword>
<evidence type="ECO:0000259" key="2">
    <source>
        <dbReference type="Pfam" id="PF12706"/>
    </source>
</evidence>
<dbReference type="RefSeq" id="WP_188994832.1">
    <property type="nucleotide sequence ID" value="NZ_BMOU01000001.1"/>
</dbReference>
<gene>
    <name evidence="3" type="ORF">GCM10009030_08390</name>
</gene>
<accession>A0A830GIE2</accession>
<dbReference type="AlphaFoldDB" id="A0A830GIE2"/>
<comment type="caution">
    <text evidence="3">The sequence shown here is derived from an EMBL/GenBank/DDBJ whole genome shotgun (WGS) entry which is preliminary data.</text>
</comment>
<dbReference type="PANTHER" id="PTHR43546">
    <property type="entry name" value="UPF0173 METAL-DEPENDENT HYDROLASE MJ1163-RELATED"/>
    <property type="match status" value="1"/>
</dbReference>
<organism evidence="3 4">
    <name type="scientific">Haloarcula pellucida</name>
    <dbReference type="NCBI Taxonomy" id="1427151"/>
    <lineage>
        <taxon>Archaea</taxon>
        <taxon>Methanobacteriati</taxon>
        <taxon>Methanobacteriota</taxon>
        <taxon>Stenosarchaea group</taxon>
        <taxon>Halobacteria</taxon>
        <taxon>Halobacteriales</taxon>
        <taxon>Haloarculaceae</taxon>
        <taxon>Haloarcula</taxon>
    </lineage>
</organism>
<sequence>MTQDTIHATWGDWLAAEIAQAEPDGVAVWYLGCNGFALKSATTTLYVDPYFGDGDPPKLIRMIPVPMDPADGAADAVLVTHEHIDHMHPPSYGPLLDDGGTLYAPRASYDSPDYEGDLRVGSGKRSVVSEGDSFAVGDFTVHVRDADDGDAIEPVSYVVEHDAGTFFHPGDSKPAAAFERIGDEFDVELGVLAFGSVGRIHHTGDGETRPTKWYMTENEVVEAANALQLDRLLPSHFDMWKGVSGDPKALHEHVSSYRYPRELEVVRIGDRVDLGSPGVVPPSTHR</sequence>
<dbReference type="Pfam" id="PF12706">
    <property type="entry name" value="Lactamase_B_2"/>
    <property type="match status" value="1"/>
</dbReference>
<dbReference type="InterPro" id="IPR036866">
    <property type="entry name" value="RibonucZ/Hydroxyglut_hydro"/>
</dbReference>
<dbReference type="SUPFAM" id="SSF56281">
    <property type="entry name" value="Metallo-hydrolase/oxidoreductase"/>
    <property type="match status" value="1"/>
</dbReference>
<dbReference type="InterPro" id="IPR001279">
    <property type="entry name" value="Metallo-B-lactamas"/>
</dbReference>
<keyword evidence="4" id="KW-1185">Reference proteome</keyword>
<name>A0A830GIE2_9EURY</name>
<evidence type="ECO:0000313" key="3">
    <source>
        <dbReference type="EMBL" id="GGN88541.1"/>
    </source>
</evidence>
<feature type="domain" description="Metallo-beta-lactamase" evidence="2">
    <location>
        <begin position="45"/>
        <end position="237"/>
    </location>
</feature>
<evidence type="ECO:0000256" key="1">
    <source>
        <dbReference type="ARBA" id="ARBA00022801"/>
    </source>
</evidence>
<dbReference type="Proteomes" id="UP000605784">
    <property type="component" value="Unassembled WGS sequence"/>
</dbReference>
<reference evidence="3" key="1">
    <citation type="journal article" date="2014" name="Int. J. Syst. Evol. Microbiol.">
        <title>Complete genome sequence of Corynebacterium casei LMG S-19264T (=DSM 44701T), isolated from a smear-ripened cheese.</title>
        <authorList>
            <consortium name="US DOE Joint Genome Institute (JGI-PGF)"/>
            <person name="Walter F."/>
            <person name="Albersmeier A."/>
            <person name="Kalinowski J."/>
            <person name="Ruckert C."/>
        </authorList>
    </citation>
    <scope>NUCLEOTIDE SEQUENCE</scope>
    <source>
        <strain evidence="3">JCM 17820</strain>
    </source>
</reference>
<proteinExistence type="predicted"/>
<reference evidence="3" key="2">
    <citation type="submission" date="2020-09" db="EMBL/GenBank/DDBJ databases">
        <authorList>
            <person name="Sun Q."/>
            <person name="Ohkuma M."/>
        </authorList>
    </citation>
    <scope>NUCLEOTIDE SEQUENCE</scope>
    <source>
        <strain evidence="3">JCM 17820</strain>
    </source>
</reference>
<dbReference type="Gene3D" id="3.60.15.10">
    <property type="entry name" value="Ribonuclease Z/Hydroxyacylglutathione hydrolase-like"/>
    <property type="match status" value="1"/>
</dbReference>
<dbReference type="InterPro" id="IPR050114">
    <property type="entry name" value="UPF0173_UPF0282_UlaG_hydrolase"/>
</dbReference>
<protein>
    <submittedName>
        <fullName evidence="3">MBL fold metallo-hydrolase</fullName>
    </submittedName>
</protein>
<dbReference type="EMBL" id="BMOU01000001">
    <property type="protein sequence ID" value="GGN88541.1"/>
    <property type="molecule type" value="Genomic_DNA"/>
</dbReference>